<accession>A0A9P7HN16</accession>
<protein>
    <recommendedName>
        <fullName evidence="2">Mto1-like Mto2p-binding domain-containing protein</fullName>
    </recommendedName>
</protein>
<evidence type="ECO:0000256" key="1">
    <source>
        <dbReference type="SAM" id="MobiDB-lite"/>
    </source>
</evidence>
<evidence type="ECO:0000313" key="3">
    <source>
        <dbReference type="EMBL" id="KAG5758899.1"/>
    </source>
</evidence>
<evidence type="ECO:0000259" key="2">
    <source>
        <dbReference type="Pfam" id="PF12808"/>
    </source>
</evidence>
<dbReference type="OrthoDB" id="10255000at2759"/>
<dbReference type="AlphaFoldDB" id="A0A9P7HN16"/>
<reference evidence="3" key="2">
    <citation type="submission" date="2020-10" db="EMBL/GenBank/DDBJ databases">
        <authorList>
            <person name="Peck L.D."/>
            <person name="Nowell R.W."/>
            <person name="Flood J."/>
            <person name="Ryan M.J."/>
            <person name="Barraclough T.G."/>
        </authorList>
    </citation>
    <scope>NUCLEOTIDE SEQUENCE</scope>
    <source>
        <strain evidence="3">IMI 127659i</strain>
    </source>
</reference>
<reference evidence="3" key="1">
    <citation type="journal article" date="2020" name="bioRxiv">
        <title>Historical genomics reveals the evolutionary mechanisms behind multiple outbreaks of the host-specific coffee wilt pathogen Fusarium xylarioides.</title>
        <authorList>
            <person name="Peck D."/>
            <person name="Nowell R.W."/>
            <person name="Flood J."/>
            <person name="Ryan M.J."/>
            <person name="Barraclough T.G."/>
        </authorList>
    </citation>
    <scope>NUCLEOTIDE SEQUENCE</scope>
    <source>
        <strain evidence="3">IMI 127659i</strain>
    </source>
</reference>
<dbReference type="Pfam" id="PF12808">
    <property type="entry name" value="Mto2_bdg"/>
    <property type="match status" value="1"/>
</dbReference>
<dbReference type="Proteomes" id="UP000750502">
    <property type="component" value="Unassembled WGS sequence"/>
</dbReference>
<dbReference type="EMBL" id="JADFTT010000740">
    <property type="protein sequence ID" value="KAG5758899.1"/>
    <property type="molecule type" value="Genomic_DNA"/>
</dbReference>
<feature type="region of interest" description="Disordered" evidence="1">
    <location>
        <begin position="1"/>
        <end position="97"/>
    </location>
</feature>
<keyword evidence="4" id="KW-1185">Reference proteome</keyword>
<evidence type="ECO:0000313" key="4">
    <source>
        <dbReference type="Proteomes" id="UP000750502"/>
    </source>
</evidence>
<feature type="compositionally biased region" description="Low complexity" evidence="1">
    <location>
        <begin position="29"/>
        <end position="42"/>
    </location>
</feature>
<comment type="caution">
    <text evidence="3">The sequence shown here is derived from an EMBL/GenBank/DDBJ whole genome shotgun (WGS) entry which is preliminary data.</text>
</comment>
<gene>
    <name evidence="3" type="ORF">H9Q72_012970</name>
</gene>
<sequence length="122" mass="13174">MDDVLARKNAVAAPGRRSSGSYSSNALVPTGSPSPSIPRGPGEQNRDRSSRSKSRSSTMTRAHTTTALPGSSAGGLGLGEMAARSEDNNGANNDNRWLFRLRDMEYKLKMEREGRNQDRHAA</sequence>
<name>A0A9P7HN16_9HYPO</name>
<feature type="domain" description="Mto1-like Mto2p-binding" evidence="2">
    <location>
        <begin position="96"/>
        <end position="122"/>
    </location>
</feature>
<dbReference type="InterPro" id="IPR024545">
    <property type="entry name" value="Mto1-like_Mto2p-bd"/>
</dbReference>
<proteinExistence type="predicted"/>
<organism evidence="3 4">
    <name type="scientific">Fusarium xylarioides</name>
    <dbReference type="NCBI Taxonomy" id="221167"/>
    <lineage>
        <taxon>Eukaryota</taxon>
        <taxon>Fungi</taxon>
        <taxon>Dikarya</taxon>
        <taxon>Ascomycota</taxon>
        <taxon>Pezizomycotina</taxon>
        <taxon>Sordariomycetes</taxon>
        <taxon>Hypocreomycetidae</taxon>
        <taxon>Hypocreales</taxon>
        <taxon>Nectriaceae</taxon>
        <taxon>Fusarium</taxon>
        <taxon>Fusarium fujikuroi species complex</taxon>
    </lineage>
</organism>
<feature type="compositionally biased region" description="Polar residues" evidence="1">
    <location>
        <begin position="18"/>
        <end position="27"/>
    </location>
</feature>